<dbReference type="GeneID" id="63650967"/>
<dbReference type="EMBL" id="MW110634">
    <property type="protein sequence ID" value="QPC56998.1"/>
    <property type="molecule type" value="Genomic_DNA"/>
</dbReference>
<organism evidence="10">
    <name type="scientific">Corydalis shensiana</name>
    <dbReference type="NCBI Taxonomy" id="2291115"/>
    <lineage>
        <taxon>Eukaryota</taxon>
        <taxon>Viridiplantae</taxon>
        <taxon>Streptophyta</taxon>
        <taxon>Embryophyta</taxon>
        <taxon>Tracheophyta</taxon>
        <taxon>Spermatophyta</taxon>
        <taxon>Magnoliopsida</taxon>
        <taxon>Ranunculales</taxon>
        <taxon>Papaveraceae</taxon>
        <taxon>Fumarioideae</taxon>
        <taxon>Corydalis</taxon>
    </lineage>
</organism>
<keyword evidence="10" id="KW-0150">Chloroplast</keyword>
<keyword evidence="2 10" id="KW-0934">Plastid</keyword>
<dbReference type="InterPro" id="IPR023562">
    <property type="entry name" value="ClpP/TepA"/>
</dbReference>
<evidence type="ECO:0000313" key="10">
    <source>
        <dbReference type="EMBL" id="QPC56998.1"/>
    </source>
</evidence>
<dbReference type="GO" id="GO:0051117">
    <property type="term" value="F:ATPase binding"/>
    <property type="evidence" value="ECO:0007669"/>
    <property type="project" value="TreeGrafter"/>
</dbReference>
<keyword evidence="9" id="KW-0812">Transmembrane</keyword>
<accession>A0A7S8HQA4</accession>
<evidence type="ECO:0000256" key="5">
    <source>
        <dbReference type="ARBA" id="ARBA00022825"/>
    </source>
</evidence>
<keyword evidence="5" id="KW-0720">Serine protease</keyword>
<dbReference type="AlphaFoldDB" id="A0A7S8HQA4"/>
<dbReference type="GO" id="GO:0004176">
    <property type="term" value="F:ATP-dependent peptidase activity"/>
    <property type="evidence" value="ECO:0007669"/>
    <property type="project" value="InterPro"/>
</dbReference>
<dbReference type="PANTHER" id="PTHR10381">
    <property type="entry name" value="ATP-DEPENDENT CLP PROTEASE PROTEOLYTIC SUBUNIT"/>
    <property type="match status" value="1"/>
</dbReference>
<comment type="similarity">
    <text evidence="1 8">Belongs to the peptidase S14 family.</text>
</comment>
<dbReference type="Pfam" id="PF00574">
    <property type="entry name" value="CLP_protease"/>
    <property type="match status" value="1"/>
</dbReference>
<evidence type="ECO:0000256" key="8">
    <source>
        <dbReference type="RuleBase" id="RU003567"/>
    </source>
</evidence>
<geneLocation type="chloroplast" evidence="10"/>
<evidence type="ECO:0000256" key="1">
    <source>
        <dbReference type="ARBA" id="ARBA00007039"/>
    </source>
</evidence>
<dbReference type="GO" id="GO:0009368">
    <property type="term" value="C:endopeptidase Clp complex"/>
    <property type="evidence" value="ECO:0007669"/>
    <property type="project" value="TreeGrafter"/>
</dbReference>
<protein>
    <recommendedName>
        <fullName evidence="8">ATP-dependent Clp protease proteolytic subunit</fullName>
    </recommendedName>
</protein>
<gene>
    <name evidence="10" type="primary">clpP</name>
</gene>
<sequence>MPVGIPKVPFLIPEDEEATWVDIYNRLHRERALFLCQKLDFEITNTLVGLVVFLSRDDKTRNQFLFIHCIGGWAICGMGLFDMMRYVPPHVYTLAIGSAYSIGSLVVSGGEVCERIAYPNARVMIHQPASSYIGPEVGVLYMEGDEFKSIYKNVLNIYKQTTGQSLHVLQLDMIRDFFMTPAEAQIHGIVDCVGVQTFEVDYFKDRRSRTDLDPNDVWELIP</sequence>
<feature type="active site" evidence="7">
    <location>
        <position position="126"/>
    </location>
</feature>
<dbReference type="PRINTS" id="PR00127">
    <property type="entry name" value="CLPPROTEASEP"/>
</dbReference>
<dbReference type="GO" id="GO:0004252">
    <property type="term" value="F:serine-type endopeptidase activity"/>
    <property type="evidence" value="ECO:0007669"/>
    <property type="project" value="UniProtKB-EC"/>
</dbReference>
<keyword evidence="3 10" id="KW-0645">Protease</keyword>
<dbReference type="SUPFAM" id="SSF52096">
    <property type="entry name" value="ClpP/crotonase"/>
    <property type="match status" value="1"/>
</dbReference>
<proteinExistence type="inferred from homology"/>
<dbReference type="Gene3D" id="3.90.226.10">
    <property type="entry name" value="2-enoyl-CoA Hydratase, Chain A, domain 1"/>
    <property type="match status" value="1"/>
</dbReference>
<keyword evidence="9" id="KW-1133">Transmembrane helix</keyword>
<reference evidence="10" key="1">
    <citation type="submission" date="2020-09" db="EMBL/GenBank/DDBJ databases">
        <title>Complete chloroplast genome sequence of Corydalis edulis and Corydalis shensiana (Papaveraceae).</title>
        <authorList>
            <person name="Liu Y.-Y."/>
            <person name="Kan S.-L."/>
            <person name="Wang J.-L."/>
            <person name="Cao Y.-N."/>
            <person name="Li J.-M."/>
        </authorList>
    </citation>
    <scope>NUCLEOTIDE SEQUENCE</scope>
    <source>
        <strain evidence="10">FX</strain>
    </source>
</reference>
<keyword evidence="9" id="KW-0472">Membrane</keyword>
<dbReference type="PANTHER" id="PTHR10381:SF15">
    <property type="entry name" value="CHLOROPLASTIC ATP-DEPENDENT CLP PROTEASE PROTEOLYTIC SUBUNIT 1"/>
    <property type="match status" value="1"/>
</dbReference>
<dbReference type="InterPro" id="IPR001907">
    <property type="entry name" value="ClpP"/>
</dbReference>
<evidence type="ECO:0000256" key="6">
    <source>
        <dbReference type="ARBA" id="ARBA00034021"/>
    </source>
</evidence>
<evidence type="ECO:0000256" key="9">
    <source>
        <dbReference type="SAM" id="Phobius"/>
    </source>
</evidence>
<name>A0A7S8HQA4_9MAGN</name>
<comment type="catalytic activity">
    <reaction evidence="6 7">
        <text>Hydrolysis of proteins to small peptides in the presence of ATP and magnesium. alpha-casein is the usual test substrate. In the absence of ATP, only oligopeptides shorter than five residues are hydrolyzed (such as succinyl-Leu-Tyr-|-NHMec, and Leu-Tyr-Leu-|-Tyr-Trp, in which cleavage of the -Tyr-|-Leu- and -Tyr-|-Trp bonds also occurs).</text>
        <dbReference type="EC" id="3.4.21.92"/>
    </reaction>
</comment>
<dbReference type="RefSeq" id="YP_010043238.1">
    <property type="nucleotide sequence ID" value="NC_054240.1"/>
</dbReference>
<dbReference type="InterPro" id="IPR033135">
    <property type="entry name" value="ClpP_His_AS"/>
</dbReference>
<keyword evidence="4" id="KW-0378">Hydrolase</keyword>
<evidence type="ECO:0000256" key="3">
    <source>
        <dbReference type="ARBA" id="ARBA00022670"/>
    </source>
</evidence>
<feature type="transmembrane region" description="Helical" evidence="9">
    <location>
        <begin position="90"/>
        <end position="107"/>
    </location>
</feature>
<evidence type="ECO:0000256" key="4">
    <source>
        <dbReference type="ARBA" id="ARBA00022801"/>
    </source>
</evidence>
<dbReference type="InterPro" id="IPR029045">
    <property type="entry name" value="ClpP/crotonase-like_dom_sf"/>
</dbReference>
<dbReference type="GO" id="GO:0006515">
    <property type="term" value="P:protein quality control for misfolded or incompletely synthesized proteins"/>
    <property type="evidence" value="ECO:0007669"/>
    <property type="project" value="TreeGrafter"/>
</dbReference>
<dbReference type="GO" id="GO:0009536">
    <property type="term" value="C:plastid"/>
    <property type="evidence" value="ECO:0007669"/>
    <property type="project" value="UniProtKB-ARBA"/>
</dbReference>
<evidence type="ECO:0000256" key="7">
    <source>
        <dbReference type="PROSITE-ProRule" id="PRU10086"/>
    </source>
</evidence>
<dbReference type="PROSITE" id="PS00382">
    <property type="entry name" value="CLP_PROTEASE_HIS"/>
    <property type="match status" value="1"/>
</dbReference>
<dbReference type="CDD" id="cd07017">
    <property type="entry name" value="S14_ClpP_2"/>
    <property type="match status" value="1"/>
</dbReference>
<feature type="transmembrane region" description="Helical" evidence="9">
    <location>
        <begin position="64"/>
        <end position="84"/>
    </location>
</feature>
<evidence type="ECO:0000256" key="2">
    <source>
        <dbReference type="ARBA" id="ARBA00022640"/>
    </source>
</evidence>